<dbReference type="InterPro" id="IPR022671">
    <property type="entry name" value="Ribosomal_uL2_CS"/>
</dbReference>
<keyword evidence="2 5" id="KW-0689">Ribosomal protein</keyword>
<protein>
    <recommendedName>
        <fullName evidence="4 5">Large ribosomal subunit protein uL2</fullName>
    </recommendedName>
</protein>
<dbReference type="AlphaFoldDB" id="A0A7C3MIS8"/>
<evidence type="ECO:0000256" key="5">
    <source>
        <dbReference type="HAMAP-Rule" id="MF_01320"/>
    </source>
</evidence>
<comment type="subunit">
    <text evidence="5">Part of the 50S ribosomal subunit. Forms a bridge to the 30S subunit in the 70S ribosome.</text>
</comment>
<dbReference type="FunFam" id="4.10.950.10:FF:000001">
    <property type="entry name" value="50S ribosomal protein L2"/>
    <property type="match status" value="1"/>
</dbReference>
<comment type="function">
    <text evidence="5">One of the primary rRNA binding proteins. Required for association of the 30S and 50S subunits to form the 70S ribosome, for tRNA binding and peptide bond formation. It has been suggested to have peptidyltransferase activity; this is somewhat controversial. Makes several contacts with the 16S rRNA in the 70S ribosome.</text>
</comment>
<dbReference type="InterPro" id="IPR014726">
    <property type="entry name" value="Ribosomal_uL2_dom3"/>
</dbReference>
<keyword evidence="5" id="KW-0694">RNA-binding</keyword>
<dbReference type="GO" id="GO:0019843">
    <property type="term" value="F:rRNA binding"/>
    <property type="evidence" value="ECO:0007669"/>
    <property type="project" value="UniProtKB-UniRule"/>
</dbReference>
<dbReference type="Gene3D" id="4.10.950.10">
    <property type="entry name" value="Ribosomal protein L2, domain 3"/>
    <property type="match status" value="1"/>
</dbReference>
<dbReference type="FunFam" id="2.30.30.30:FF:000001">
    <property type="entry name" value="50S ribosomal protein L2"/>
    <property type="match status" value="1"/>
</dbReference>
<sequence>MGLKKFKPITPGLRHLILPDFSEITKEEPEKSLLKPLKKSGGRNNFGHVTTRFRGGGHKRLYRIIDFRRDKDGIPAKVASIEYDPNRTARIALLYYADGEKRYIIAPEGLKVGDIIMSGENVDIKVGNNLPLKNIPDGTLIHNLELYPGRGGQLVRAAGTAAQILGKEGKWAYVRLPSGEIRLFDLNCRATIGQVSNVDNQNISLGKAGRSRWLGRRPHVRGSAMNAVDHPHGGGEGKAPIGHPGPLTPWGKPTLGYKTRKKRKPSDRFIIQRANDKKEMK</sequence>
<evidence type="ECO:0000256" key="3">
    <source>
        <dbReference type="ARBA" id="ARBA00023274"/>
    </source>
</evidence>
<dbReference type="InterPro" id="IPR002171">
    <property type="entry name" value="Ribosomal_uL2"/>
</dbReference>
<dbReference type="PANTHER" id="PTHR13691">
    <property type="entry name" value="RIBOSOMAL PROTEIN L2"/>
    <property type="match status" value="1"/>
</dbReference>
<dbReference type="InterPro" id="IPR022666">
    <property type="entry name" value="Ribosomal_uL2_RNA-bd_dom"/>
</dbReference>
<reference evidence="9" key="1">
    <citation type="journal article" date="2020" name="mSystems">
        <title>Genome- and Community-Level Interaction Insights into Carbon Utilization and Element Cycling Functions of Hydrothermarchaeota in Hydrothermal Sediment.</title>
        <authorList>
            <person name="Zhou Z."/>
            <person name="Liu Y."/>
            <person name="Xu W."/>
            <person name="Pan J."/>
            <person name="Luo Z.H."/>
            <person name="Li M."/>
        </authorList>
    </citation>
    <scope>NUCLEOTIDE SEQUENCE [LARGE SCALE GENOMIC DNA]</scope>
    <source>
        <strain evidence="9">SpSt-81</strain>
    </source>
</reference>
<dbReference type="PANTHER" id="PTHR13691:SF5">
    <property type="entry name" value="LARGE RIBOSOMAL SUBUNIT PROTEIN UL2M"/>
    <property type="match status" value="1"/>
</dbReference>
<evidence type="ECO:0000256" key="4">
    <source>
        <dbReference type="ARBA" id="ARBA00035242"/>
    </source>
</evidence>
<dbReference type="InterPro" id="IPR014722">
    <property type="entry name" value="Rib_uL2_dom2"/>
</dbReference>
<comment type="similarity">
    <text evidence="1 5">Belongs to the universal ribosomal protein uL2 family.</text>
</comment>
<dbReference type="GO" id="GO:0002181">
    <property type="term" value="P:cytoplasmic translation"/>
    <property type="evidence" value="ECO:0007669"/>
    <property type="project" value="TreeGrafter"/>
</dbReference>
<name>A0A7C3MIS8_DICTH</name>
<dbReference type="GO" id="GO:0003735">
    <property type="term" value="F:structural constituent of ribosome"/>
    <property type="evidence" value="ECO:0007669"/>
    <property type="project" value="InterPro"/>
</dbReference>
<dbReference type="SUPFAM" id="SSF50104">
    <property type="entry name" value="Translation proteins SH3-like domain"/>
    <property type="match status" value="1"/>
</dbReference>
<dbReference type="EMBL" id="DTIN01000009">
    <property type="protein sequence ID" value="HFX12735.1"/>
    <property type="molecule type" value="Genomic_DNA"/>
</dbReference>
<organism evidence="9">
    <name type="scientific">Dictyoglomus thermophilum</name>
    <dbReference type="NCBI Taxonomy" id="14"/>
    <lineage>
        <taxon>Bacteria</taxon>
        <taxon>Pseudomonadati</taxon>
        <taxon>Dictyoglomota</taxon>
        <taxon>Dictyoglomia</taxon>
        <taxon>Dictyoglomales</taxon>
        <taxon>Dictyoglomaceae</taxon>
        <taxon>Dictyoglomus</taxon>
    </lineage>
</organism>
<evidence type="ECO:0000259" key="7">
    <source>
        <dbReference type="SMART" id="SM01382"/>
    </source>
</evidence>
<feature type="domain" description="Large ribosomal subunit protein uL2 RNA-binding" evidence="8">
    <location>
        <begin position="42"/>
        <end position="118"/>
    </location>
</feature>
<dbReference type="Pfam" id="PF00181">
    <property type="entry name" value="Ribosomal_L2_N"/>
    <property type="match status" value="1"/>
</dbReference>
<accession>A0A7C3MIS8</accession>
<dbReference type="GO" id="GO:0015934">
    <property type="term" value="C:large ribosomal subunit"/>
    <property type="evidence" value="ECO:0007669"/>
    <property type="project" value="InterPro"/>
</dbReference>
<dbReference type="SMART" id="SM01383">
    <property type="entry name" value="Ribosomal_L2"/>
    <property type="match status" value="1"/>
</dbReference>
<feature type="domain" description="Large ribosomal subunit protein uL2 C-terminal" evidence="7">
    <location>
        <begin position="124"/>
        <end position="253"/>
    </location>
</feature>
<evidence type="ECO:0000313" key="9">
    <source>
        <dbReference type="EMBL" id="HFX12735.1"/>
    </source>
</evidence>
<dbReference type="HAMAP" id="MF_01320_B">
    <property type="entry name" value="Ribosomal_uL2_B"/>
    <property type="match status" value="1"/>
</dbReference>
<keyword evidence="3 5" id="KW-0687">Ribonucleoprotein</keyword>
<dbReference type="InterPro" id="IPR012340">
    <property type="entry name" value="NA-bd_OB-fold"/>
</dbReference>
<dbReference type="PROSITE" id="PS00467">
    <property type="entry name" value="RIBOSOMAL_L2"/>
    <property type="match status" value="1"/>
</dbReference>
<dbReference type="Gene3D" id="2.40.50.140">
    <property type="entry name" value="Nucleic acid-binding proteins"/>
    <property type="match status" value="1"/>
</dbReference>
<feature type="region of interest" description="Disordered" evidence="6">
    <location>
        <begin position="232"/>
        <end position="281"/>
    </location>
</feature>
<dbReference type="NCBIfam" id="TIGR01171">
    <property type="entry name" value="rplB_bact"/>
    <property type="match status" value="1"/>
</dbReference>
<dbReference type="PIRSF" id="PIRSF002158">
    <property type="entry name" value="Ribosomal_L2"/>
    <property type="match status" value="1"/>
</dbReference>
<evidence type="ECO:0000259" key="8">
    <source>
        <dbReference type="SMART" id="SM01383"/>
    </source>
</evidence>
<evidence type="ECO:0000256" key="6">
    <source>
        <dbReference type="SAM" id="MobiDB-lite"/>
    </source>
</evidence>
<evidence type="ECO:0000256" key="1">
    <source>
        <dbReference type="ARBA" id="ARBA00005636"/>
    </source>
</evidence>
<keyword evidence="5" id="KW-0699">rRNA-binding</keyword>
<dbReference type="FunFam" id="2.40.50.140:FF:000003">
    <property type="entry name" value="50S ribosomal protein L2"/>
    <property type="match status" value="1"/>
</dbReference>
<evidence type="ECO:0000256" key="2">
    <source>
        <dbReference type="ARBA" id="ARBA00022980"/>
    </source>
</evidence>
<dbReference type="InterPro" id="IPR022669">
    <property type="entry name" value="Ribosomal_uL2_C"/>
</dbReference>
<comment type="caution">
    <text evidence="9">The sequence shown here is derived from an EMBL/GenBank/DDBJ whole genome shotgun (WGS) entry which is preliminary data.</text>
</comment>
<dbReference type="GO" id="GO:0016740">
    <property type="term" value="F:transferase activity"/>
    <property type="evidence" value="ECO:0007669"/>
    <property type="project" value="InterPro"/>
</dbReference>
<dbReference type="Pfam" id="PF03947">
    <property type="entry name" value="Ribosomal_L2_C"/>
    <property type="match status" value="1"/>
</dbReference>
<proteinExistence type="inferred from homology"/>
<dbReference type="InterPro" id="IPR005880">
    <property type="entry name" value="Ribosomal_uL2_bac/org-type"/>
</dbReference>
<dbReference type="Gene3D" id="2.30.30.30">
    <property type="match status" value="1"/>
</dbReference>
<gene>
    <name evidence="5" type="primary">rplB</name>
    <name evidence="9" type="ORF">ENW00_01025</name>
</gene>
<dbReference type="SUPFAM" id="SSF50249">
    <property type="entry name" value="Nucleic acid-binding proteins"/>
    <property type="match status" value="1"/>
</dbReference>
<dbReference type="SMART" id="SM01382">
    <property type="entry name" value="Ribosomal_L2_C"/>
    <property type="match status" value="1"/>
</dbReference>
<dbReference type="InterPro" id="IPR008991">
    <property type="entry name" value="Translation_prot_SH3-like_sf"/>
</dbReference>